<dbReference type="Proteomes" id="UP000231279">
    <property type="component" value="Unassembled WGS sequence"/>
</dbReference>
<dbReference type="Pfam" id="PF03004">
    <property type="entry name" value="Transposase_24"/>
    <property type="match status" value="1"/>
</dbReference>
<feature type="compositionally biased region" description="Polar residues" evidence="2">
    <location>
        <begin position="443"/>
        <end position="461"/>
    </location>
</feature>
<evidence type="ECO:0000313" key="3">
    <source>
        <dbReference type="EMBL" id="PIN07619.1"/>
    </source>
</evidence>
<feature type="compositionally biased region" description="Polar residues" evidence="2">
    <location>
        <begin position="332"/>
        <end position="349"/>
    </location>
</feature>
<dbReference type="PANTHER" id="PTHR33144:SF45">
    <property type="entry name" value="TRANSPOSASE TNP1_EN_SPM-LIKE DOMAIN-CONTAINING PROTEIN"/>
    <property type="match status" value="1"/>
</dbReference>
<feature type="region of interest" description="Disordered" evidence="2">
    <location>
        <begin position="330"/>
        <end position="349"/>
    </location>
</feature>
<dbReference type="InterPro" id="IPR004252">
    <property type="entry name" value="Probable_transposase_24"/>
</dbReference>
<organism evidence="3 4">
    <name type="scientific">Handroanthus impetiginosus</name>
    <dbReference type="NCBI Taxonomy" id="429701"/>
    <lineage>
        <taxon>Eukaryota</taxon>
        <taxon>Viridiplantae</taxon>
        <taxon>Streptophyta</taxon>
        <taxon>Embryophyta</taxon>
        <taxon>Tracheophyta</taxon>
        <taxon>Spermatophyta</taxon>
        <taxon>Magnoliopsida</taxon>
        <taxon>eudicotyledons</taxon>
        <taxon>Gunneridae</taxon>
        <taxon>Pentapetalae</taxon>
        <taxon>asterids</taxon>
        <taxon>lamiids</taxon>
        <taxon>Lamiales</taxon>
        <taxon>Bignoniaceae</taxon>
        <taxon>Crescentiina</taxon>
        <taxon>Tabebuia alliance</taxon>
        <taxon>Handroanthus</taxon>
    </lineage>
</organism>
<proteinExistence type="predicted"/>
<dbReference type="EMBL" id="NKXS01004048">
    <property type="protein sequence ID" value="PIN07619.1"/>
    <property type="molecule type" value="Genomic_DNA"/>
</dbReference>
<dbReference type="PANTHER" id="PTHR33144">
    <property type="entry name" value="OS10G0409366 PROTEIN-RELATED"/>
    <property type="match status" value="1"/>
</dbReference>
<keyword evidence="1" id="KW-0175">Coiled coil</keyword>
<gene>
    <name evidence="3" type="ORF">CDL12_19818</name>
</gene>
<evidence type="ECO:0000256" key="2">
    <source>
        <dbReference type="SAM" id="MobiDB-lite"/>
    </source>
</evidence>
<comment type="caution">
    <text evidence="3">The sequence shown here is derived from an EMBL/GenBank/DDBJ whole genome shotgun (WGS) entry which is preliminary data.</text>
</comment>
<sequence>MYICGGFYIYGGFETAAIFKIVRRFYNRRKVYILHSHADADRSTQANQRSSRRESNKYWTVDLKDANGQIIKARLRVNDVFVLLGGKKIILEWNELGQPIRESGGLLGQFLGHVASEFNNFPTSYSKWSKVPASCKDHDKFDVSDELHKKHIMGSLGKKWRDNRSRLFINGQRIHVQPLDISFEHVVHSSISGCTRWILRQISRPRPLGLGCDSSLSKRPTYIPREQWAGFLEYRMNEKTQTNINNRSMQKIPHTLASMSIARKRDQIEMETGRACSRVEMFAISHKKKDGSYVNDEARQKIEELQTQTQLSSEDDAYTTMFGKEHPGRVRSVSQGVCPSQMSRSTSRAGESLSSNYILKSKYDAIMEKMQKKMEENNAEIKSLKNALAYMIQHMGGSLPSIFQISMSELLLIFDCARLDCFSCVVENLGSPAPVQILGDFRGSSSNSHEPQNQASSSQHI</sequence>
<feature type="coiled-coil region" evidence="1">
    <location>
        <begin position="360"/>
        <end position="387"/>
    </location>
</feature>
<name>A0A2G9GQS3_9LAMI</name>
<dbReference type="STRING" id="429701.A0A2G9GQS3"/>
<reference evidence="4" key="1">
    <citation type="journal article" date="2018" name="Gigascience">
        <title>Genome assembly of the Pink Ipe (Handroanthus impetiginosus, Bignoniaceae), a highly valued, ecologically keystone Neotropical timber forest tree.</title>
        <authorList>
            <person name="Silva-Junior O.B."/>
            <person name="Grattapaglia D."/>
            <person name="Novaes E."/>
            <person name="Collevatti R.G."/>
        </authorList>
    </citation>
    <scope>NUCLEOTIDE SEQUENCE [LARGE SCALE GENOMIC DNA]</scope>
    <source>
        <strain evidence="4">cv. UFG-1</strain>
    </source>
</reference>
<feature type="region of interest" description="Disordered" evidence="2">
    <location>
        <begin position="440"/>
        <end position="461"/>
    </location>
</feature>
<evidence type="ECO:0000313" key="4">
    <source>
        <dbReference type="Proteomes" id="UP000231279"/>
    </source>
</evidence>
<dbReference type="OrthoDB" id="1065805at2759"/>
<evidence type="ECO:0000256" key="1">
    <source>
        <dbReference type="SAM" id="Coils"/>
    </source>
</evidence>
<dbReference type="AlphaFoldDB" id="A0A2G9GQS3"/>
<accession>A0A2G9GQS3</accession>
<keyword evidence="4" id="KW-1185">Reference proteome</keyword>
<protein>
    <submittedName>
        <fullName evidence="3">Uncharacterized protein</fullName>
    </submittedName>
</protein>